<keyword evidence="1" id="KW-0547">Nucleotide-binding</keyword>
<dbReference type="SUPFAM" id="SSF52540">
    <property type="entry name" value="P-loop containing nucleoside triphosphate hydrolases"/>
    <property type="match status" value="1"/>
</dbReference>
<evidence type="ECO:0000313" key="6">
    <source>
        <dbReference type="Proteomes" id="UP001338125"/>
    </source>
</evidence>
<sequence>MALAPLATEGLDGLCSKEQLKLLDAVDSLHSQGINHYVSLPQIILCGDQSSGKSSVLQAISGVPFPVKSNLCTRFPTELILRKAANVGVKVSIVPHHSRGETEKASLSGFQETLGSFQDLPAIIESAKATMGIDDRAKSFTQDLLRIEISGPDRPHLTIVDLPGLIHVQTRYQSSTDIKLVSKIVKTYMKEPRSIILAVVSAKNDYANQVVLKHAREADPTGSRTLGVITKPDTLTPGSESENAYVTLAQNQEIEFRLGWHVLRNTDTDARIQDAAQRDVQEADFLANSAWANLSEWNRGIKSLRDRLSKVLLEQISSELTNLMDEISSKSSACQSQLDKLGRPRTNSQEQKMYLLEVSQSFQMFVQRAIDGTYNDAFFGDVMSEAGYEKRIRAVIQNLSIDFAKELGENGRYHKVVSSPEQIKASEHNVVVTRTMLLEKIAQKLERGRGRELLGTFSPLIVADLFREESVFWESIAQAHVKRAWDAAKTFLWHLISHIADPTAAAMIMEDIVEPALDEILGNLRKKTSDLLKPHQTGHPITYGNTFQKTVQRIRDERRSDRYRALIAKHFGITCTENSSFLSKDVHFGNFLRGLMEQTEPRGDHWAASEALDFLDAYYEIAMKRLVDDIAVQVLENYLIADFNRLLSPLTVAMMADDDLQRIAGETVESGKLRSDLEGTLEVLKNGIKTCNEYARFRAAGEFILHSSPSPPPISPLWIQKGSPRPSPTLANVRRQAKLDARLTYENYWYKNRPHSYRRWDLFPRTGPELSLPRGILHRLLAERSGHGDFQEYHDLFNHNTIRTCQCGSPLNPGHFVECRNNRDQLPEPPEDTLILEYLLGPRGTSKFMTFIKATRPYEQEDNN</sequence>
<dbReference type="SMART" id="SM00053">
    <property type="entry name" value="DYNc"/>
    <property type="match status" value="1"/>
</dbReference>
<evidence type="ECO:0000313" key="5">
    <source>
        <dbReference type="EMBL" id="KAK5998958.1"/>
    </source>
</evidence>
<organism evidence="5 6">
    <name type="scientific">Cladobotryum mycophilum</name>
    <dbReference type="NCBI Taxonomy" id="491253"/>
    <lineage>
        <taxon>Eukaryota</taxon>
        <taxon>Fungi</taxon>
        <taxon>Dikarya</taxon>
        <taxon>Ascomycota</taxon>
        <taxon>Pezizomycotina</taxon>
        <taxon>Sordariomycetes</taxon>
        <taxon>Hypocreomycetidae</taxon>
        <taxon>Hypocreales</taxon>
        <taxon>Hypocreaceae</taxon>
        <taxon>Cladobotryum</taxon>
    </lineage>
</organism>
<evidence type="ECO:0000256" key="2">
    <source>
        <dbReference type="ARBA" id="ARBA00023134"/>
    </source>
</evidence>
<dbReference type="InterPro" id="IPR020850">
    <property type="entry name" value="GED_dom"/>
</dbReference>
<gene>
    <name evidence="5" type="ORF">PT974_01342</name>
</gene>
<feature type="domain" description="GED" evidence="3">
    <location>
        <begin position="608"/>
        <end position="699"/>
    </location>
</feature>
<feature type="domain" description="Dynamin-type G" evidence="4">
    <location>
        <begin position="37"/>
        <end position="321"/>
    </location>
</feature>
<evidence type="ECO:0000259" key="3">
    <source>
        <dbReference type="PROSITE" id="PS51388"/>
    </source>
</evidence>
<comment type="caution">
    <text evidence="5">The sequence shown here is derived from an EMBL/GenBank/DDBJ whole genome shotgun (WGS) entry which is preliminary data.</text>
</comment>
<dbReference type="Gene3D" id="3.40.50.300">
    <property type="entry name" value="P-loop containing nucleotide triphosphate hydrolases"/>
    <property type="match status" value="1"/>
</dbReference>
<dbReference type="EMBL" id="JAVFKD010000001">
    <property type="protein sequence ID" value="KAK5998958.1"/>
    <property type="molecule type" value="Genomic_DNA"/>
</dbReference>
<evidence type="ECO:0000259" key="4">
    <source>
        <dbReference type="PROSITE" id="PS51718"/>
    </source>
</evidence>
<dbReference type="InterPro" id="IPR027417">
    <property type="entry name" value="P-loop_NTPase"/>
</dbReference>
<proteinExistence type="predicted"/>
<dbReference type="Proteomes" id="UP001338125">
    <property type="component" value="Unassembled WGS sequence"/>
</dbReference>
<dbReference type="InterPro" id="IPR045063">
    <property type="entry name" value="Dynamin_N"/>
</dbReference>
<keyword evidence="6" id="KW-1185">Reference proteome</keyword>
<evidence type="ECO:0000256" key="1">
    <source>
        <dbReference type="ARBA" id="ARBA00022741"/>
    </source>
</evidence>
<accession>A0ABR0T3D8</accession>
<dbReference type="InterPro" id="IPR030381">
    <property type="entry name" value="G_DYNAMIN_dom"/>
</dbReference>
<dbReference type="Pfam" id="PF00350">
    <property type="entry name" value="Dynamin_N"/>
    <property type="match status" value="1"/>
</dbReference>
<name>A0ABR0T3D8_9HYPO</name>
<protein>
    <submittedName>
        <fullName evidence="5">Interferon-induced GTP-binding Mx2-like protein</fullName>
    </submittedName>
</protein>
<reference evidence="5 6" key="1">
    <citation type="submission" date="2024-01" db="EMBL/GenBank/DDBJ databases">
        <title>Complete genome of Cladobotryum mycophilum ATHUM6906.</title>
        <authorList>
            <person name="Christinaki A.C."/>
            <person name="Myridakis A.I."/>
            <person name="Kouvelis V.N."/>
        </authorList>
    </citation>
    <scope>NUCLEOTIDE SEQUENCE [LARGE SCALE GENOMIC DNA]</scope>
    <source>
        <strain evidence="5 6">ATHUM6906</strain>
    </source>
</reference>
<dbReference type="InterPro" id="IPR001401">
    <property type="entry name" value="Dynamin_GTPase"/>
</dbReference>
<dbReference type="Pfam" id="PF01031">
    <property type="entry name" value="Dynamin_M"/>
    <property type="match status" value="1"/>
</dbReference>
<dbReference type="PROSITE" id="PS51388">
    <property type="entry name" value="GED"/>
    <property type="match status" value="1"/>
</dbReference>
<dbReference type="InterPro" id="IPR022812">
    <property type="entry name" value="Dynamin"/>
</dbReference>
<dbReference type="PANTHER" id="PTHR11566">
    <property type="entry name" value="DYNAMIN"/>
    <property type="match status" value="1"/>
</dbReference>
<dbReference type="PANTHER" id="PTHR11566:SF21">
    <property type="entry name" value="DYNAMIN RELATED PROTEIN 1, ISOFORM A"/>
    <property type="match status" value="1"/>
</dbReference>
<keyword evidence="2" id="KW-0342">GTP-binding</keyword>
<dbReference type="PROSITE" id="PS51718">
    <property type="entry name" value="G_DYNAMIN_2"/>
    <property type="match status" value="1"/>
</dbReference>
<dbReference type="InterPro" id="IPR000375">
    <property type="entry name" value="Dynamin_stalk"/>
</dbReference>
<dbReference type="PRINTS" id="PR00195">
    <property type="entry name" value="DYNAMIN"/>
</dbReference>
<dbReference type="CDD" id="cd08771">
    <property type="entry name" value="DLP_1"/>
    <property type="match status" value="1"/>
</dbReference>